<reference evidence="1" key="1">
    <citation type="submission" date="2018-02" db="EMBL/GenBank/DDBJ databases">
        <title>Rhizophora mucronata_Transcriptome.</title>
        <authorList>
            <person name="Meera S.P."/>
            <person name="Sreeshan A."/>
            <person name="Augustine A."/>
        </authorList>
    </citation>
    <scope>NUCLEOTIDE SEQUENCE</scope>
    <source>
        <tissue evidence="1">Leaf</tissue>
    </source>
</reference>
<evidence type="ECO:0000313" key="1">
    <source>
        <dbReference type="EMBL" id="MBX68920.1"/>
    </source>
</evidence>
<proteinExistence type="predicted"/>
<accession>A0A2P2QPI2</accession>
<organism evidence="1">
    <name type="scientific">Rhizophora mucronata</name>
    <name type="common">Asiatic mangrove</name>
    <dbReference type="NCBI Taxonomy" id="61149"/>
    <lineage>
        <taxon>Eukaryota</taxon>
        <taxon>Viridiplantae</taxon>
        <taxon>Streptophyta</taxon>
        <taxon>Embryophyta</taxon>
        <taxon>Tracheophyta</taxon>
        <taxon>Spermatophyta</taxon>
        <taxon>Magnoliopsida</taxon>
        <taxon>eudicotyledons</taxon>
        <taxon>Gunneridae</taxon>
        <taxon>Pentapetalae</taxon>
        <taxon>rosids</taxon>
        <taxon>fabids</taxon>
        <taxon>Malpighiales</taxon>
        <taxon>Rhizophoraceae</taxon>
        <taxon>Rhizophora</taxon>
    </lineage>
</organism>
<dbReference type="AlphaFoldDB" id="A0A2P2QPI2"/>
<dbReference type="EMBL" id="GGEC01088436">
    <property type="protein sequence ID" value="MBX68920.1"/>
    <property type="molecule type" value="Transcribed_RNA"/>
</dbReference>
<sequence length="38" mass="4441">MRNSPSTLLPETHNRRMKVLWTLNRLGLDPGLPYYSNV</sequence>
<protein>
    <submittedName>
        <fullName evidence="1">Uncharacterized protein</fullName>
    </submittedName>
</protein>
<name>A0A2P2QPI2_RHIMU</name>